<keyword evidence="2" id="KW-1185">Reference proteome</keyword>
<gene>
    <name evidence="1" type="ORF">MED15_02519</name>
</gene>
<evidence type="ECO:0000313" key="1">
    <source>
        <dbReference type="EMBL" id="RAO20217.1"/>
    </source>
</evidence>
<dbReference type="EMBL" id="PYAC01000009">
    <property type="protein sequence ID" value="RAO20217.1"/>
    <property type="molecule type" value="Genomic_DNA"/>
</dbReference>
<protein>
    <recommendedName>
        <fullName evidence="3">IrrE N-terminal-like domain-containing protein</fullName>
    </recommendedName>
</protein>
<proteinExistence type="predicted"/>
<evidence type="ECO:0000313" key="2">
    <source>
        <dbReference type="Proteomes" id="UP000249045"/>
    </source>
</evidence>
<comment type="caution">
    <text evidence="1">The sequence shown here is derived from an EMBL/GenBank/DDBJ whole genome shotgun (WGS) entry which is preliminary data.</text>
</comment>
<evidence type="ECO:0008006" key="3">
    <source>
        <dbReference type="Google" id="ProtNLM"/>
    </source>
</evidence>
<dbReference type="RefSeq" id="WP_146763074.1">
    <property type="nucleotide sequence ID" value="NZ_PYAB01000026.1"/>
</dbReference>
<dbReference type="Proteomes" id="UP000249045">
    <property type="component" value="Unassembled WGS sequence"/>
</dbReference>
<organism evidence="1 2">
    <name type="scientific">Micromonospora noduli</name>
    <dbReference type="NCBI Taxonomy" id="709876"/>
    <lineage>
        <taxon>Bacteria</taxon>
        <taxon>Bacillati</taxon>
        <taxon>Actinomycetota</taxon>
        <taxon>Actinomycetes</taxon>
        <taxon>Micromonosporales</taxon>
        <taxon>Micromonosporaceae</taxon>
        <taxon>Micromonospora</taxon>
    </lineage>
</organism>
<accession>A0ABX9D4U6</accession>
<reference evidence="1 2" key="1">
    <citation type="submission" date="2018-03" db="EMBL/GenBank/DDBJ databases">
        <title>Defining the species Micromonospora saelicesensis and Micromonospora noduli under the framework of genomics.</title>
        <authorList>
            <person name="Riesco R."/>
            <person name="Trujillo M.E."/>
        </authorList>
    </citation>
    <scope>NUCLEOTIDE SEQUENCE [LARGE SCALE GENOMIC DNA]</scope>
    <source>
        <strain evidence="1 2">MED15</strain>
    </source>
</reference>
<name>A0ABX9D4U6_9ACTN</name>
<sequence>MRLRRLERMAARVLEELSLPRLITMSALCAHISAARQRPLHLHPLTMAGTPGAPGGMWIETQAADHIFYNGDTRPLHQQHIILHEIGHMLCRHRNADTDALAAIMPDLDVEMVRSVLTRSTYSLVAEQEAEVIATLLAQRMQSPEIGLQPANILEEFNSQASRDVHR</sequence>